<dbReference type="CDD" id="cd07478">
    <property type="entry name" value="Peptidases_S8_CspA-like"/>
    <property type="match status" value="1"/>
</dbReference>
<dbReference type="InterPro" id="IPR017310">
    <property type="entry name" value="Pept_S8A_subtilisin_clostridia"/>
</dbReference>
<gene>
    <name evidence="10" type="ORF">EDC19_2087</name>
</gene>
<comment type="similarity">
    <text evidence="1 6 7">Belongs to the peptidase S8 family.</text>
</comment>
<feature type="active site" description="Charge relay system" evidence="5 6">
    <location>
        <position position="512"/>
    </location>
</feature>
<keyword evidence="2 6" id="KW-0645">Protease</keyword>
<evidence type="ECO:0000259" key="9">
    <source>
        <dbReference type="Pfam" id="PF18425"/>
    </source>
</evidence>
<dbReference type="SUPFAM" id="SSF52743">
    <property type="entry name" value="Subtilisin-like"/>
    <property type="match status" value="1"/>
</dbReference>
<feature type="domain" description="Peptidase S8/S53" evidence="8">
    <location>
        <begin position="119"/>
        <end position="311"/>
    </location>
</feature>
<dbReference type="Proteomes" id="UP000294545">
    <property type="component" value="Unassembled WGS sequence"/>
</dbReference>
<feature type="active site" description="Charge relay system" evidence="5 6">
    <location>
        <position position="198"/>
    </location>
</feature>
<accession>A0A4R1MIX0</accession>
<feature type="active site" description="Charge relay system" evidence="5 6">
    <location>
        <position position="128"/>
    </location>
</feature>
<dbReference type="InterPro" id="IPR041365">
    <property type="entry name" value="CspB_prodomain"/>
</dbReference>
<dbReference type="PRINTS" id="PR00723">
    <property type="entry name" value="SUBTILISIN"/>
</dbReference>
<dbReference type="Gene3D" id="3.30.70.2980">
    <property type="match status" value="1"/>
</dbReference>
<protein>
    <submittedName>
        <fullName evidence="10">Subtilase family protein</fullName>
    </submittedName>
</protein>
<evidence type="ECO:0000256" key="4">
    <source>
        <dbReference type="ARBA" id="ARBA00022825"/>
    </source>
</evidence>
<dbReference type="GO" id="GO:0006508">
    <property type="term" value="P:proteolysis"/>
    <property type="evidence" value="ECO:0007669"/>
    <property type="project" value="UniProtKB-KW"/>
</dbReference>
<evidence type="ECO:0000256" key="1">
    <source>
        <dbReference type="ARBA" id="ARBA00011073"/>
    </source>
</evidence>
<dbReference type="RefSeq" id="WP_132282797.1">
    <property type="nucleotide sequence ID" value="NZ_SMGQ01000014.1"/>
</dbReference>
<dbReference type="PROSITE" id="PS00136">
    <property type="entry name" value="SUBTILASE_ASP"/>
    <property type="match status" value="1"/>
</dbReference>
<dbReference type="OrthoDB" id="9762689at2"/>
<evidence type="ECO:0000259" key="8">
    <source>
        <dbReference type="Pfam" id="PF00082"/>
    </source>
</evidence>
<evidence type="ECO:0000313" key="11">
    <source>
        <dbReference type="Proteomes" id="UP000294545"/>
    </source>
</evidence>
<dbReference type="InterPro" id="IPR050131">
    <property type="entry name" value="Peptidase_S8_subtilisin-like"/>
</dbReference>
<dbReference type="InterPro" id="IPR034045">
    <property type="entry name" value="Pep_S8_CspA-like"/>
</dbReference>
<evidence type="ECO:0000256" key="5">
    <source>
        <dbReference type="PIRSR" id="PIRSR615500-1"/>
    </source>
</evidence>
<dbReference type="InterPro" id="IPR000209">
    <property type="entry name" value="Peptidase_S8/S53_dom"/>
</dbReference>
<dbReference type="GO" id="GO:0004252">
    <property type="term" value="F:serine-type endopeptidase activity"/>
    <property type="evidence" value="ECO:0007669"/>
    <property type="project" value="UniProtKB-UniRule"/>
</dbReference>
<evidence type="ECO:0000256" key="3">
    <source>
        <dbReference type="ARBA" id="ARBA00022801"/>
    </source>
</evidence>
<evidence type="ECO:0000256" key="7">
    <source>
        <dbReference type="RuleBase" id="RU003355"/>
    </source>
</evidence>
<dbReference type="Gene3D" id="2.60.120.1290">
    <property type="match status" value="1"/>
</dbReference>
<dbReference type="AlphaFoldDB" id="A0A4R1MIX0"/>
<feature type="domain" description="Peptidase S8/S53" evidence="8">
    <location>
        <begin position="446"/>
        <end position="551"/>
    </location>
</feature>
<name>A0A4R1MIX0_9FIRM</name>
<reference evidence="10 11" key="1">
    <citation type="submission" date="2019-03" db="EMBL/GenBank/DDBJ databases">
        <title>Genomic Encyclopedia of Type Strains, Phase IV (KMG-IV): sequencing the most valuable type-strain genomes for metagenomic binning, comparative biology and taxonomic classification.</title>
        <authorList>
            <person name="Goeker M."/>
        </authorList>
    </citation>
    <scope>NUCLEOTIDE SEQUENCE [LARGE SCALE GENOMIC DNA]</scope>
    <source>
        <strain evidence="10 11">DSM 24176</strain>
    </source>
</reference>
<dbReference type="InterPro" id="IPR036852">
    <property type="entry name" value="Peptidase_S8/S53_dom_sf"/>
</dbReference>
<evidence type="ECO:0000256" key="6">
    <source>
        <dbReference type="PROSITE-ProRule" id="PRU01240"/>
    </source>
</evidence>
<dbReference type="Pfam" id="PF18425">
    <property type="entry name" value="CspB_prodomain"/>
    <property type="match status" value="1"/>
</dbReference>
<dbReference type="InterPro" id="IPR023828">
    <property type="entry name" value="Peptidase_S8_Ser-AS"/>
</dbReference>
<dbReference type="PROSITE" id="PS00137">
    <property type="entry name" value="SUBTILASE_HIS"/>
    <property type="match status" value="1"/>
</dbReference>
<evidence type="ECO:0000256" key="2">
    <source>
        <dbReference type="ARBA" id="ARBA00022670"/>
    </source>
</evidence>
<keyword evidence="4 6" id="KW-0720">Serine protease</keyword>
<dbReference type="InterPro" id="IPR023827">
    <property type="entry name" value="Peptidase_S8_Asp-AS"/>
</dbReference>
<evidence type="ECO:0000313" key="10">
    <source>
        <dbReference type="EMBL" id="TCK92357.1"/>
    </source>
</evidence>
<dbReference type="PIRSF" id="PIRSF037894">
    <property type="entry name" value="Subtilisin_rel_CspABC"/>
    <property type="match status" value="1"/>
</dbReference>
<dbReference type="PANTHER" id="PTHR43806:SF11">
    <property type="entry name" value="CEREVISIN-RELATED"/>
    <property type="match status" value="1"/>
</dbReference>
<dbReference type="InterPro" id="IPR015500">
    <property type="entry name" value="Peptidase_S8_subtilisin-rel"/>
</dbReference>
<keyword evidence="11" id="KW-1185">Reference proteome</keyword>
<organism evidence="10 11">
    <name type="scientific">Natranaerovirga hydrolytica</name>
    <dbReference type="NCBI Taxonomy" id="680378"/>
    <lineage>
        <taxon>Bacteria</taxon>
        <taxon>Bacillati</taxon>
        <taxon>Bacillota</taxon>
        <taxon>Clostridia</taxon>
        <taxon>Lachnospirales</taxon>
        <taxon>Natranaerovirgaceae</taxon>
        <taxon>Natranaerovirga</taxon>
    </lineage>
</organism>
<proteinExistence type="inferred from homology"/>
<comment type="caution">
    <text evidence="10">The sequence shown here is derived from an EMBL/GenBank/DDBJ whole genome shotgun (WGS) entry which is preliminary data.</text>
</comment>
<keyword evidence="3 6" id="KW-0378">Hydrolase</keyword>
<dbReference type="InterPro" id="IPR022398">
    <property type="entry name" value="Peptidase_S8_His-AS"/>
</dbReference>
<feature type="domain" description="Csp protease B prodomain" evidence="9">
    <location>
        <begin position="4"/>
        <end position="92"/>
    </location>
</feature>
<dbReference type="PANTHER" id="PTHR43806">
    <property type="entry name" value="PEPTIDASE S8"/>
    <property type="match status" value="1"/>
</dbReference>
<dbReference type="Pfam" id="PF00082">
    <property type="entry name" value="Peptidase_S8"/>
    <property type="match status" value="2"/>
</dbReference>
<dbReference type="EMBL" id="SMGQ01000014">
    <property type="protein sequence ID" value="TCK92357.1"/>
    <property type="molecule type" value="Genomic_DNA"/>
</dbReference>
<dbReference type="PROSITE" id="PS51892">
    <property type="entry name" value="SUBTILASE"/>
    <property type="match status" value="1"/>
</dbReference>
<dbReference type="Gene3D" id="3.40.50.200">
    <property type="entry name" value="Peptidase S8/S53 domain"/>
    <property type="match status" value="1"/>
</dbReference>
<dbReference type="PROSITE" id="PS00138">
    <property type="entry name" value="SUBTILASE_SER"/>
    <property type="match status" value="1"/>
</dbReference>
<sequence length="583" mass="64270">MQNQKLENQLNLALDVSERVREQTLDLAVGYIAEMDVWELIVKYNGNIMALEEELGIEIEVLTNDYAILYVPEFLINRLTDYPQIEFIEKPKQIFFSLELSKRAACITRVQESPYDLQGEGVIVAIIDSGIDYSHPDFRNEDGTTRIIELWDQTIPGNPPEGFIQGSIFTQDEINEALEQRTRTEQLQIVPSVDLSGHGTHVASIAAGNGRASDGRFRGVAPKSDLLIIKLGDPATESFPRTTELMRGISYAVNKAIELDQPIAINLSFGNNYGPHDGSSLLETFIDNMTGVGRNVIVIGSGNEGAAAHHTGGILTQGQPETIEIAVASTERTLNIQIWKSYFDTIDIYITNPAGITVGPLTRRLGTQRFIMGRTEVLVYYGEPTPYNKAQEIYIEMVPLNTYIDGGIWRIRLDPVDIVVGNYNMWLPTSEVLQSVTRFLDPIVFSTLTTPSTARKSITVGAYNSVTNSVADFSGRGYTRYFENIKPDLVAPGVNISAAAPGGGYDTKSGTSMATPFVTGSSALLMEWGIVRGNDPFLYGEKIKAYLIDGTNKPIARFTYPNTELGFGTLCLQSSLDRALFIT</sequence>